<evidence type="ECO:0000256" key="1">
    <source>
        <dbReference type="SAM" id="Phobius"/>
    </source>
</evidence>
<keyword evidence="1" id="KW-1133">Transmembrane helix</keyword>
<gene>
    <name evidence="2" type="ORF">JBF11_00750</name>
</gene>
<protein>
    <submittedName>
        <fullName evidence="2">Uncharacterized protein</fullName>
    </submittedName>
</protein>
<evidence type="ECO:0000313" key="2">
    <source>
        <dbReference type="EMBL" id="UWX05892.1"/>
    </source>
</evidence>
<keyword evidence="1" id="KW-0812">Transmembrane</keyword>
<accession>A0ABY5Y3D5</accession>
<sequence length="85" mass="9727">MKNYLKLIGAGVFIYIFFAHFTPYVAQFVPAWQYYVNVCNDRNLEPGALYYSDLPIIYESEAANREAVIEAYGSVTGFMPVNDKK</sequence>
<keyword evidence="1" id="KW-0472">Membrane</keyword>
<evidence type="ECO:0000313" key="3">
    <source>
        <dbReference type="Proteomes" id="UP001058120"/>
    </source>
</evidence>
<keyword evidence="3" id="KW-1185">Reference proteome</keyword>
<dbReference type="EMBL" id="CP065938">
    <property type="protein sequence ID" value="UWX05892.1"/>
    <property type="molecule type" value="Genomic_DNA"/>
</dbReference>
<name>A0ABY5Y3D5_9BACT</name>
<feature type="transmembrane region" description="Helical" evidence="1">
    <location>
        <begin position="7"/>
        <end position="26"/>
    </location>
</feature>
<organism evidence="2 3">
    <name type="scientific">Taurinivorans muris</name>
    <dbReference type="NCBI Taxonomy" id="2787751"/>
    <lineage>
        <taxon>Bacteria</taxon>
        <taxon>Pseudomonadati</taxon>
        <taxon>Thermodesulfobacteriota</taxon>
        <taxon>Desulfovibrionia</taxon>
        <taxon>Desulfovibrionales</taxon>
        <taxon>Desulfovibrionaceae</taxon>
        <taxon>Taurinivorans</taxon>
    </lineage>
</organism>
<proteinExistence type="predicted"/>
<dbReference type="Proteomes" id="UP001058120">
    <property type="component" value="Chromosome"/>
</dbReference>
<dbReference type="RefSeq" id="WP_334315483.1">
    <property type="nucleotide sequence ID" value="NZ_CP065938.1"/>
</dbReference>
<reference evidence="2" key="1">
    <citation type="submission" date="2020-12" db="EMBL/GenBank/DDBJ databases">
        <title>Taurinivorans muris gen. nov., sp. nov., fundamental and realized metabolic niche of a ubiquitous sulfidogenic bacterium in the murine intestine.</title>
        <authorList>
            <person name="Ye H."/>
            <person name="Hanson B.T."/>
            <person name="Loy A."/>
        </authorList>
    </citation>
    <scope>NUCLEOTIDE SEQUENCE</scope>
    <source>
        <strain evidence="2">LT0009</strain>
    </source>
</reference>